<reference evidence="7" key="1">
    <citation type="submission" date="2020-03" db="EMBL/GenBank/DDBJ databases">
        <title>Draft Genome Sequence of Cylindrodendrum hubeiense.</title>
        <authorList>
            <person name="Buettner E."/>
            <person name="Kellner H."/>
        </authorList>
    </citation>
    <scope>NUCLEOTIDE SEQUENCE</scope>
    <source>
        <strain evidence="7">IHI 201604</strain>
    </source>
</reference>
<evidence type="ECO:0000256" key="2">
    <source>
        <dbReference type="ARBA" id="ARBA00023043"/>
    </source>
</evidence>
<dbReference type="SMART" id="SM00248">
    <property type="entry name" value="ANK"/>
    <property type="match status" value="5"/>
</dbReference>
<dbReference type="GO" id="GO:0004672">
    <property type="term" value="F:protein kinase activity"/>
    <property type="evidence" value="ECO:0007669"/>
    <property type="project" value="InterPro"/>
</dbReference>
<feature type="region of interest" description="Disordered" evidence="4">
    <location>
        <begin position="627"/>
        <end position="713"/>
    </location>
</feature>
<comment type="caution">
    <text evidence="7">The sequence shown here is derived from an EMBL/GenBank/DDBJ whole genome shotgun (WGS) entry which is preliminary data.</text>
</comment>
<organism evidence="7 8">
    <name type="scientific">Cylindrodendrum hubeiense</name>
    <dbReference type="NCBI Taxonomy" id="595255"/>
    <lineage>
        <taxon>Eukaryota</taxon>
        <taxon>Fungi</taxon>
        <taxon>Dikarya</taxon>
        <taxon>Ascomycota</taxon>
        <taxon>Pezizomycotina</taxon>
        <taxon>Sordariomycetes</taxon>
        <taxon>Hypocreomycetidae</taxon>
        <taxon>Hypocreales</taxon>
        <taxon>Nectriaceae</taxon>
        <taxon>Cylindrodendrum</taxon>
    </lineage>
</organism>
<feature type="transmembrane region" description="Helical" evidence="5">
    <location>
        <begin position="1096"/>
        <end position="1119"/>
    </location>
</feature>
<dbReference type="PROSITE" id="PS50011">
    <property type="entry name" value="PROTEIN_KINASE_DOM"/>
    <property type="match status" value="1"/>
</dbReference>
<dbReference type="GO" id="GO:0005737">
    <property type="term" value="C:cytoplasm"/>
    <property type="evidence" value="ECO:0007669"/>
    <property type="project" value="TreeGrafter"/>
</dbReference>
<dbReference type="SUPFAM" id="SSF56112">
    <property type="entry name" value="Protein kinase-like (PK-like)"/>
    <property type="match status" value="1"/>
</dbReference>
<keyword evidence="8" id="KW-1185">Reference proteome</keyword>
<evidence type="ECO:0000259" key="6">
    <source>
        <dbReference type="PROSITE" id="PS50011"/>
    </source>
</evidence>
<keyword evidence="5" id="KW-0812">Transmembrane</keyword>
<dbReference type="InterPro" id="IPR011009">
    <property type="entry name" value="Kinase-like_dom_sf"/>
</dbReference>
<evidence type="ECO:0000256" key="1">
    <source>
        <dbReference type="ARBA" id="ARBA00022737"/>
    </source>
</evidence>
<evidence type="ECO:0000313" key="7">
    <source>
        <dbReference type="EMBL" id="KAF7553496.1"/>
    </source>
</evidence>
<evidence type="ECO:0000256" key="3">
    <source>
        <dbReference type="PROSITE-ProRule" id="PRU00023"/>
    </source>
</evidence>
<keyword evidence="5" id="KW-1133">Transmembrane helix</keyword>
<dbReference type="Proteomes" id="UP000722485">
    <property type="component" value="Unassembled WGS sequence"/>
</dbReference>
<protein>
    <recommendedName>
        <fullName evidence="6">Protein kinase domain-containing protein</fullName>
    </recommendedName>
</protein>
<gene>
    <name evidence="7" type="ORF">G7Z17_g3581</name>
</gene>
<dbReference type="EMBL" id="JAANBB010000045">
    <property type="protein sequence ID" value="KAF7553496.1"/>
    <property type="molecule type" value="Genomic_DNA"/>
</dbReference>
<keyword evidence="2 3" id="KW-0040">ANK repeat</keyword>
<dbReference type="Gene3D" id="1.25.40.20">
    <property type="entry name" value="Ankyrin repeat-containing domain"/>
    <property type="match status" value="1"/>
</dbReference>
<dbReference type="PANTHER" id="PTHR24198">
    <property type="entry name" value="ANKYRIN REPEAT AND PROTEIN KINASE DOMAIN-CONTAINING PROTEIN"/>
    <property type="match status" value="1"/>
</dbReference>
<accession>A0A9P5HFK5</accession>
<name>A0A9P5HFK5_9HYPO</name>
<dbReference type="InterPro" id="IPR002110">
    <property type="entry name" value="Ankyrin_rpt"/>
</dbReference>
<keyword evidence="1" id="KW-0677">Repeat</keyword>
<dbReference type="InterPro" id="IPR036770">
    <property type="entry name" value="Ankyrin_rpt-contain_sf"/>
</dbReference>
<dbReference type="AlphaFoldDB" id="A0A9P5HFK5"/>
<feature type="compositionally biased region" description="Acidic residues" evidence="4">
    <location>
        <begin position="668"/>
        <end position="678"/>
    </location>
</feature>
<dbReference type="Pfam" id="PF00069">
    <property type="entry name" value="Pkinase"/>
    <property type="match status" value="1"/>
</dbReference>
<evidence type="ECO:0000256" key="5">
    <source>
        <dbReference type="SAM" id="Phobius"/>
    </source>
</evidence>
<proteinExistence type="predicted"/>
<feature type="repeat" description="ANK" evidence="3">
    <location>
        <begin position="347"/>
        <end position="379"/>
    </location>
</feature>
<dbReference type="GO" id="GO:0005524">
    <property type="term" value="F:ATP binding"/>
    <property type="evidence" value="ECO:0007669"/>
    <property type="project" value="InterPro"/>
</dbReference>
<dbReference type="Gene3D" id="1.10.510.10">
    <property type="entry name" value="Transferase(Phosphotransferase) domain 1"/>
    <property type="match status" value="1"/>
</dbReference>
<dbReference type="InterPro" id="IPR000719">
    <property type="entry name" value="Prot_kinase_dom"/>
</dbReference>
<sequence length="1223" mass="135198">MKPANVLIFFKPELHAKIADFSHAFLDTGEQRQLVGGTRIYTAPEWKSSTSTNQLRKTDIYSLGLVLSGLIMGFSLIDCVKKNEPQPYLDLSLADRIQKLKDDDLMATYLYEMICLADQENPDLHLDGFAVIRSMLDSTLQLDPSHSELSIPYAALQHLSPVVMDQVVRALRMVADSPVDSRRAAACMELAICHMCDLGKSNAHEFTQRSNKTALDYLLKAAALGASFAQAIAERVSQVLQEDIPDHYPTKDWLYNAATAGSITALESLKHVDSSRHTEALEVFRSTLCGNPENCFENVLINMTSDAATIVNGRKDTVIHWLASTGQTERLRSFAPQSHILNSQNHQGDTPLLCATRAGHYAAMEQLLSCGADASVTNAAGENALHFLGSLDEQDVYSAAHMLLAAGAVPDAEATLCTGNTSLQTRPTGAGCPKLRAVLSDQSHVLRALLELCKLMERSVTLSEQRTMLAWAVRLHHAEILQVLHECFASSGLFSDLQQIRVWSDGMRQSLPEVCVRGCVSGTETAGFDMPEGFMRLVNHGSNGLHCLERTISFMEMLSPGIMEMDCGGARNALFFAIREDSPKKLEELGRRISKIHPGEGSRTPPYFHTTPTKGMYCREDEQAYQCISKPSSKKQRRRRMMDRYRGMRSPMRSPVGFHRTDSGSSDESPEDSDSGDDDSIRHSTPIRLRNEEDERKKLRPPLPATTHQPTDHYSISGHVDAIMLAALHGQRAIFYDLISGPGGHTMQTNPLFPCYVYQDRFAVHSLKGCDDFRGYFPRGAWRYPVADVRRKGKGVTEFDGTLCYPLAYMTAIARSAHRDICLAHILLMVMKQGNISEPAGWTAKSWFEDVCLSLDSCSGQSTPLFHAAALNWDELSDLLLEHGAFPQSTCFCEAQASTVLARLIAATNNVAGQVQNLLAIAASRSTTESIITLQDVSAIIGQGSHAGKNIAWTYGALCWESFSIYDEDRNMRLWQAIAAANSSQRLKLQENKGGSSALLIESVCRRDFYAVNTLLEIGVDPEMGRHGWSIFPPRVTALDIVTWTAYVSLDDCYDSGCALKERDAKLSALLRSHGGVRGVEYTVEYQLLMNFVQTLIVPTVGTALLAYALYWVTPFISVHWNQSWRITKQCAAEEDSGGIGETVEFVLGKAAAVLWGFFVAKSKPPGWLPSERGVESDVFVTLESGDRNNNSIFGSYDWTARNVEFMNDDYGESDLLLGGFEE</sequence>
<feature type="domain" description="Protein kinase" evidence="6">
    <location>
        <begin position="1"/>
        <end position="140"/>
    </location>
</feature>
<dbReference type="PROSITE" id="PS50088">
    <property type="entry name" value="ANK_REPEAT"/>
    <property type="match status" value="1"/>
</dbReference>
<dbReference type="Pfam" id="PF12796">
    <property type="entry name" value="Ank_2"/>
    <property type="match status" value="1"/>
</dbReference>
<dbReference type="SUPFAM" id="SSF48403">
    <property type="entry name" value="Ankyrin repeat"/>
    <property type="match status" value="1"/>
</dbReference>
<evidence type="ECO:0000313" key="8">
    <source>
        <dbReference type="Proteomes" id="UP000722485"/>
    </source>
</evidence>
<keyword evidence="5" id="KW-0472">Membrane</keyword>
<evidence type="ECO:0000256" key="4">
    <source>
        <dbReference type="SAM" id="MobiDB-lite"/>
    </source>
</evidence>
<dbReference type="PANTHER" id="PTHR24198:SF165">
    <property type="entry name" value="ANKYRIN REPEAT-CONTAINING PROTEIN-RELATED"/>
    <property type="match status" value="1"/>
</dbReference>
<dbReference type="PROSITE" id="PS50297">
    <property type="entry name" value="ANK_REP_REGION"/>
    <property type="match status" value="1"/>
</dbReference>
<feature type="compositionally biased region" description="Basic residues" evidence="4">
    <location>
        <begin position="632"/>
        <end position="641"/>
    </location>
</feature>
<dbReference type="OrthoDB" id="4590507at2759"/>